<protein>
    <recommendedName>
        <fullName evidence="4">F-box domain-containing protein</fullName>
    </recommendedName>
</protein>
<dbReference type="EMBL" id="CM032184">
    <property type="protein sequence ID" value="KAG7093287.1"/>
    <property type="molecule type" value="Genomic_DNA"/>
</dbReference>
<name>A0A9P7USY8_9AGAR</name>
<dbReference type="AlphaFoldDB" id="A0A9P7USY8"/>
<dbReference type="RefSeq" id="XP_043009757.1">
    <property type="nucleotide sequence ID" value="XM_043151677.1"/>
</dbReference>
<organism evidence="2 3">
    <name type="scientific">Marasmius oreades</name>
    <name type="common">fairy-ring Marasmius</name>
    <dbReference type="NCBI Taxonomy" id="181124"/>
    <lineage>
        <taxon>Eukaryota</taxon>
        <taxon>Fungi</taxon>
        <taxon>Dikarya</taxon>
        <taxon>Basidiomycota</taxon>
        <taxon>Agaricomycotina</taxon>
        <taxon>Agaricomycetes</taxon>
        <taxon>Agaricomycetidae</taxon>
        <taxon>Agaricales</taxon>
        <taxon>Marasmiineae</taxon>
        <taxon>Marasmiaceae</taxon>
        <taxon>Marasmius</taxon>
    </lineage>
</organism>
<keyword evidence="3" id="KW-1185">Reference proteome</keyword>
<evidence type="ECO:0000313" key="3">
    <source>
        <dbReference type="Proteomes" id="UP001049176"/>
    </source>
</evidence>
<proteinExistence type="predicted"/>
<accession>A0A9P7USY8</accession>
<comment type="caution">
    <text evidence="2">The sequence shown here is derived from an EMBL/GenBank/DDBJ whole genome shotgun (WGS) entry which is preliminary data.</text>
</comment>
<dbReference type="OrthoDB" id="3365698at2759"/>
<dbReference type="GeneID" id="66076045"/>
<reference evidence="2" key="1">
    <citation type="journal article" date="2021" name="Genome Biol. Evol.">
        <title>The assembled and annotated genome of the fairy-ring fungus Marasmius oreades.</title>
        <authorList>
            <person name="Hiltunen M."/>
            <person name="Ament-Velasquez S.L."/>
            <person name="Johannesson H."/>
        </authorList>
    </citation>
    <scope>NUCLEOTIDE SEQUENCE</scope>
    <source>
        <strain evidence="2">03SP1</strain>
    </source>
</reference>
<sequence>MSRYQSNDTPVQSHQPALCERCHRMVNIPLIRPFHMIEPRFLYSEYIPSETETSRLREVVTDGEEEIKRYEEDMAVLQQTLDQLTRAKSAVEITTRKCRAALSVHRRVPQEVWEIVFSTLCLSLHDYSFNIDYNSPSPLLGLPATILSQVCSRWKAIVKGSPSLWSSLNVNIREISYNILRPLTACLENSRGIPLKLRIESALKCVQRQLWNYEVWRTLSEHIYRSRELVLAIRYDDCADALSPIQHLTFPTLESFCEEIASPAVRLWPWFWQPLRNATKLVTVSGGRFLESNMPWSQLTTLNVSLANGVRMFIREVNLPSLQRLSVCVRYHSWLSAILESFIMPSLETCDIQHGKWPLPSSFLTLVIRSSSSLKQITITVRLKRSGSNLSQDPLVFNVLQAAPQLTYFKLSVERAKGANIQPYHSLSDDLISTLLSELKDNLAFLPKLGFLSLEFSDITLNAQVVVGVLEAVSARQLTPHPLTELRIVRLSGTQVNEVFTIEPELLDRIKMLEQNRIKVVIEDR</sequence>
<keyword evidence="1" id="KW-0175">Coiled coil</keyword>
<gene>
    <name evidence="2" type="ORF">E1B28_006969</name>
</gene>
<evidence type="ECO:0000313" key="2">
    <source>
        <dbReference type="EMBL" id="KAG7093287.1"/>
    </source>
</evidence>
<evidence type="ECO:0008006" key="4">
    <source>
        <dbReference type="Google" id="ProtNLM"/>
    </source>
</evidence>
<dbReference type="KEGG" id="more:E1B28_006969"/>
<dbReference type="Proteomes" id="UP001049176">
    <property type="component" value="Chromosome 4"/>
</dbReference>
<feature type="coiled-coil region" evidence="1">
    <location>
        <begin position="53"/>
        <end position="87"/>
    </location>
</feature>
<evidence type="ECO:0000256" key="1">
    <source>
        <dbReference type="SAM" id="Coils"/>
    </source>
</evidence>